<sequence>MGTNDDAVGNGLCFPYDVLLAILRRVLLVCRSWRGIVDSHGLLLPHVFPREFPGIFATYYGFETDSALFGPPGHRRRPIFWDDCYRVKHHCNGLFLSDSYAYGVFLAFDPAVSRHHEVFYFPTQRMPEQVKIEPEVPSWMDSEYPFPLPGLFGEEEPPSVDIEPEEPSLSEEVQPTGEQQHESHAEEPAGPAAEVPEKEALLVSVEWESREFMPGRCTSRHLYDVVTAPRGEEAQGRWSAEYRRGSLYVQCHGGVLMILHCSGGTYDMVQLPGRPDDDEDLPWYVLPKRYVSASHERGICYVVLDGFRLEYWELTELAGGQNINGSNDVDGDDVTEEECEEDNYDEAKAEEKEEQDNVDNTQSEEVEEQDGNEEEEQDNIDVAQIEEEEEQDSDEEDEQLWIDTGSEYSWNLDDHNFIDFDKSVTGDVYIRPWGVRIAGFHPYKDVLLLKLNHTMVAYHLQTSRMQYLGDIYPTRPYQHARDVHGAFPYRPCYIDALPARETSQPS</sequence>
<feature type="compositionally biased region" description="Acidic residues" evidence="1">
    <location>
        <begin position="329"/>
        <end position="344"/>
    </location>
</feature>
<proteinExistence type="predicted"/>
<feature type="compositionally biased region" description="Acidic residues" evidence="1">
    <location>
        <begin position="155"/>
        <end position="169"/>
    </location>
</feature>
<dbReference type="EMBL" id="CM000880">
    <property type="protein sequence ID" value="PNT78327.1"/>
    <property type="molecule type" value="Genomic_DNA"/>
</dbReference>
<name>A0A2K2DVM4_BRADI</name>
<dbReference type="InParanoid" id="A0A2K2DVM4"/>
<feature type="region of interest" description="Disordered" evidence="1">
    <location>
        <begin position="320"/>
        <end position="379"/>
    </location>
</feature>
<dbReference type="EnsemblPlants" id="PNT78327">
    <property type="protein sequence ID" value="PNT78327"/>
    <property type="gene ID" value="BRADI_1g77500v3"/>
</dbReference>
<feature type="region of interest" description="Disordered" evidence="1">
    <location>
        <begin position="155"/>
        <end position="197"/>
    </location>
</feature>
<evidence type="ECO:0000256" key="1">
    <source>
        <dbReference type="SAM" id="MobiDB-lite"/>
    </source>
</evidence>
<organism evidence="2">
    <name type="scientific">Brachypodium distachyon</name>
    <name type="common">Purple false brome</name>
    <name type="synonym">Trachynia distachya</name>
    <dbReference type="NCBI Taxonomy" id="15368"/>
    <lineage>
        <taxon>Eukaryota</taxon>
        <taxon>Viridiplantae</taxon>
        <taxon>Streptophyta</taxon>
        <taxon>Embryophyta</taxon>
        <taxon>Tracheophyta</taxon>
        <taxon>Spermatophyta</taxon>
        <taxon>Magnoliopsida</taxon>
        <taxon>Liliopsida</taxon>
        <taxon>Poales</taxon>
        <taxon>Poaceae</taxon>
        <taxon>BOP clade</taxon>
        <taxon>Pooideae</taxon>
        <taxon>Stipodae</taxon>
        <taxon>Brachypodieae</taxon>
        <taxon>Brachypodium</taxon>
    </lineage>
</organism>
<feature type="compositionally biased region" description="Acidic residues" evidence="1">
    <location>
        <begin position="352"/>
        <end position="379"/>
    </location>
</feature>
<dbReference type="OrthoDB" id="696044at2759"/>
<evidence type="ECO:0000313" key="3">
    <source>
        <dbReference type="EnsemblPlants" id="PNT78327"/>
    </source>
</evidence>
<dbReference type="Proteomes" id="UP000008810">
    <property type="component" value="Chromosome 1"/>
</dbReference>
<reference evidence="2 3" key="1">
    <citation type="journal article" date="2010" name="Nature">
        <title>Genome sequencing and analysis of the model grass Brachypodium distachyon.</title>
        <authorList>
            <consortium name="International Brachypodium Initiative"/>
        </authorList>
    </citation>
    <scope>NUCLEOTIDE SEQUENCE [LARGE SCALE GENOMIC DNA]</scope>
    <source>
        <strain evidence="2 3">Bd21</strain>
    </source>
</reference>
<dbReference type="AlphaFoldDB" id="A0A2K2DVM4"/>
<accession>A0A2K2DVM4</accession>
<reference evidence="2" key="2">
    <citation type="submission" date="2017-06" db="EMBL/GenBank/DDBJ databases">
        <title>WGS assembly of Brachypodium distachyon.</title>
        <authorList>
            <consortium name="The International Brachypodium Initiative"/>
            <person name="Lucas S."/>
            <person name="Harmon-Smith M."/>
            <person name="Lail K."/>
            <person name="Tice H."/>
            <person name="Grimwood J."/>
            <person name="Bruce D."/>
            <person name="Barry K."/>
            <person name="Shu S."/>
            <person name="Lindquist E."/>
            <person name="Wang M."/>
            <person name="Pitluck S."/>
            <person name="Vogel J.P."/>
            <person name="Garvin D.F."/>
            <person name="Mockler T.C."/>
            <person name="Schmutz J."/>
            <person name="Rokhsar D."/>
            <person name="Bevan M.W."/>
        </authorList>
    </citation>
    <scope>NUCLEOTIDE SEQUENCE</scope>
    <source>
        <strain evidence="2">Bd21</strain>
    </source>
</reference>
<keyword evidence="4" id="KW-1185">Reference proteome</keyword>
<gene>
    <name evidence="2" type="ORF">BRADI_1g77500v3</name>
</gene>
<evidence type="ECO:0008006" key="5">
    <source>
        <dbReference type="Google" id="ProtNLM"/>
    </source>
</evidence>
<reference evidence="3" key="3">
    <citation type="submission" date="2018-08" db="UniProtKB">
        <authorList>
            <consortium name="EnsemblPlants"/>
        </authorList>
    </citation>
    <scope>IDENTIFICATION</scope>
    <source>
        <strain evidence="3">cv. Bd21</strain>
    </source>
</reference>
<evidence type="ECO:0000313" key="4">
    <source>
        <dbReference type="Proteomes" id="UP000008810"/>
    </source>
</evidence>
<dbReference type="Gramene" id="PNT78327">
    <property type="protein sequence ID" value="PNT78327"/>
    <property type="gene ID" value="BRADI_1g77500v3"/>
</dbReference>
<dbReference type="PANTHER" id="PTHR34591:SF53">
    <property type="entry name" value="F-BOX DOMAIN-CONTAINING PROTEIN"/>
    <property type="match status" value="1"/>
</dbReference>
<protein>
    <recommendedName>
        <fullName evidence="5">F-box domain-containing protein</fullName>
    </recommendedName>
</protein>
<evidence type="ECO:0000313" key="2">
    <source>
        <dbReference type="EMBL" id="PNT78327.1"/>
    </source>
</evidence>
<dbReference type="PANTHER" id="PTHR34591">
    <property type="entry name" value="OS03G0653100 PROTEIN-RELATED"/>
    <property type="match status" value="1"/>
</dbReference>